<keyword evidence="3" id="KW-1185">Reference proteome</keyword>
<dbReference type="Proteomes" id="UP000001203">
    <property type="component" value="Chromosome circular"/>
</dbReference>
<sequence>MTPKSKLNDLLLIDLYLNTDGKILIFLGNLPISILSFLFLCQN</sequence>
<dbReference type="AlphaFoldDB" id="B1X099"/>
<keyword evidence="1" id="KW-0812">Transmembrane</keyword>
<evidence type="ECO:0000313" key="3">
    <source>
        <dbReference type="Proteomes" id="UP000001203"/>
    </source>
</evidence>
<gene>
    <name evidence="2" type="ordered locus">cce_0249</name>
</gene>
<keyword evidence="1" id="KW-1133">Transmembrane helix</keyword>
<evidence type="ECO:0000256" key="1">
    <source>
        <dbReference type="SAM" id="Phobius"/>
    </source>
</evidence>
<reference evidence="2 3" key="1">
    <citation type="journal article" date="2008" name="Proc. Natl. Acad. Sci. U.S.A.">
        <title>The genome of Cyanothece 51142, a unicellular diazotrophic cyanobacterium important in the marine nitrogen cycle.</title>
        <authorList>
            <person name="Welsh E.A."/>
            <person name="Liberton M."/>
            <person name="Stoeckel J."/>
            <person name="Loh T."/>
            <person name="Elvitigala T."/>
            <person name="Wang C."/>
            <person name="Wollam A."/>
            <person name="Fulton R.S."/>
            <person name="Clifton S.W."/>
            <person name="Jacobs J.M."/>
            <person name="Aurora R."/>
            <person name="Ghosh B.K."/>
            <person name="Sherman L.A."/>
            <person name="Smith R.D."/>
            <person name="Wilson R.K."/>
            <person name="Pakrasi H.B."/>
        </authorList>
    </citation>
    <scope>NUCLEOTIDE SEQUENCE [LARGE SCALE GENOMIC DNA]</scope>
    <source>
        <strain evidence="3">ATCC 51142 / BH68</strain>
    </source>
</reference>
<dbReference type="EMBL" id="CP000806">
    <property type="protein sequence ID" value="ACB49600.1"/>
    <property type="molecule type" value="Genomic_DNA"/>
</dbReference>
<evidence type="ECO:0000313" key="2">
    <source>
        <dbReference type="EMBL" id="ACB49600.1"/>
    </source>
</evidence>
<accession>B1X099</accession>
<keyword evidence="1" id="KW-0472">Membrane</keyword>
<dbReference type="HOGENOM" id="CLU_3232478_0_0_3"/>
<protein>
    <submittedName>
        <fullName evidence="2">Uncharacterized protein</fullName>
    </submittedName>
</protein>
<dbReference type="STRING" id="43989.cce_0249"/>
<dbReference type="KEGG" id="cyt:cce_0249"/>
<feature type="transmembrane region" description="Helical" evidence="1">
    <location>
        <begin position="23"/>
        <end position="41"/>
    </location>
</feature>
<proteinExistence type="predicted"/>
<name>B1X099_CROS5</name>
<organism evidence="2 3">
    <name type="scientific">Crocosphaera subtropica (strain ATCC 51142 / BH68)</name>
    <name type="common">Cyanothece sp. (strain ATCC 51142)</name>
    <dbReference type="NCBI Taxonomy" id="43989"/>
    <lineage>
        <taxon>Bacteria</taxon>
        <taxon>Bacillati</taxon>
        <taxon>Cyanobacteriota</taxon>
        <taxon>Cyanophyceae</taxon>
        <taxon>Oscillatoriophycideae</taxon>
        <taxon>Chroococcales</taxon>
        <taxon>Aphanothecaceae</taxon>
        <taxon>Crocosphaera</taxon>
        <taxon>Crocosphaera subtropica</taxon>
    </lineage>
</organism>